<organism evidence="1 2">
    <name type="scientific">Haematococcus lacustris</name>
    <name type="common">Green alga</name>
    <name type="synonym">Haematococcus pluvialis</name>
    <dbReference type="NCBI Taxonomy" id="44745"/>
    <lineage>
        <taxon>Eukaryota</taxon>
        <taxon>Viridiplantae</taxon>
        <taxon>Chlorophyta</taxon>
        <taxon>core chlorophytes</taxon>
        <taxon>Chlorophyceae</taxon>
        <taxon>CS clade</taxon>
        <taxon>Chlamydomonadales</taxon>
        <taxon>Haematococcaceae</taxon>
        <taxon>Haematococcus</taxon>
    </lineage>
</organism>
<comment type="caution">
    <text evidence="1">The sequence shown here is derived from an EMBL/GenBank/DDBJ whole genome shotgun (WGS) entry which is preliminary data.</text>
</comment>
<accession>A0A699Z8S5</accession>
<protein>
    <submittedName>
        <fullName evidence="1">Uncharacterized protein</fullName>
    </submittedName>
</protein>
<feature type="non-terminal residue" evidence="1">
    <location>
        <position position="1"/>
    </location>
</feature>
<sequence>MLLAIAATCAATFATVPCHAPHQAPDLGTLCYGLVVQAERVGYVNGWRAPPARCRPPLAAAQRRPGRHPKALAGE</sequence>
<evidence type="ECO:0000313" key="1">
    <source>
        <dbReference type="EMBL" id="GFH19043.1"/>
    </source>
</evidence>
<evidence type="ECO:0000313" key="2">
    <source>
        <dbReference type="Proteomes" id="UP000485058"/>
    </source>
</evidence>
<reference evidence="1 2" key="1">
    <citation type="submission" date="2020-02" db="EMBL/GenBank/DDBJ databases">
        <title>Draft genome sequence of Haematococcus lacustris strain NIES-144.</title>
        <authorList>
            <person name="Morimoto D."/>
            <person name="Nakagawa S."/>
            <person name="Yoshida T."/>
            <person name="Sawayama S."/>
        </authorList>
    </citation>
    <scope>NUCLEOTIDE SEQUENCE [LARGE SCALE GENOMIC DNA]</scope>
    <source>
        <strain evidence="1 2">NIES-144</strain>
    </source>
</reference>
<gene>
    <name evidence="1" type="ORF">HaLaN_15930</name>
</gene>
<dbReference type="AlphaFoldDB" id="A0A699Z8S5"/>
<proteinExistence type="predicted"/>
<dbReference type="EMBL" id="BLLF01001398">
    <property type="protein sequence ID" value="GFH19043.1"/>
    <property type="molecule type" value="Genomic_DNA"/>
</dbReference>
<keyword evidence="2" id="KW-1185">Reference proteome</keyword>
<dbReference type="Proteomes" id="UP000485058">
    <property type="component" value="Unassembled WGS sequence"/>
</dbReference>
<name>A0A699Z8S5_HAELA</name>
<feature type="non-terminal residue" evidence="1">
    <location>
        <position position="75"/>
    </location>
</feature>